<reference evidence="1 2" key="1">
    <citation type="submission" date="2019-08" db="EMBL/GenBank/DDBJ databases">
        <authorList>
            <person name="Alioto T."/>
            <person name="Alioto T."/>
            <person name="Gomez Garrido J."/>
        </authorList>
    </citation>
    <scope>NUCLEOTIDE SEQUENCE [LARGE SCALE GENOMIC DNA]</scope>
</reference>
<feature type="non-terminal residue" evidence="1">
    <location>
        <position position="1"/>
    </location>
</feature>
<dbReference type="AlphaFoldDB" id="A0A5E4N2Z3"/>
<protein>
    <submittedName>
        <fullName evidence="1">Uncharacterized protein</fullName>
    </submittedName>
</protein>
<accession>A0A5E4N2Z3</accession>
<sequence length="174" mass="19169">RPTDFIHEKSHCQMKSTMCRNVMEHNYTNLEISVLWLPSDDGARVKKQAFIAAVPAPVLAYSASAPGSFSYGYSTYGAYPYAYPAPLPYAAKAAYAEDDAVLAYSASAPGFFSYGYSTYGAYPYAYPAPLPYAAKAAYAAYPAYPAYAEDDGSYWPGKYEKTYVPAPYPTVYHY</sequence>
<gene>
    <name evidence="1" type="ORF">CINCED_3A012811</name>
</gene>
<dbReference type="Proteomes" id="UP000325440">
    <property type="component" value="Unassembled WGS sequence"/>
</dbReference>
<keyword evidence="2" id="KW-1185">Reference proteome</keyword>
<evidence type="ECO:0000313" key="2">
    <source>
        <dbReference type="Proteomes" id="UP000325440"/>
    </source>
</evidence>
<evidence type="ECO:0000313" key="1">
    <source>
        <dbReference type="EMBL" id="VVC38975.1"/>
    </source>
</evidence>
<dbReference type="EMBL" id="CABPRJ010001535">
    <property type="protein sequence ID" value="VVC38975.1"/>
    <property type="molecule type" value="Genomic_DNA"/>
</dbReference>
<proteinExistence type="predicted"/>
<organism evidence="1 2">
    <name type="scientific">Cinara cedri</name>
    <dbReference type="NCBI Taxonomy" id="506608"/>
    <lineage>
        <taxon>Eukaryota</taxon>
        <taxon>Metazoa</taxon>
        <taxon>Ecdysozoa</taxon>
        <taxon>Arthropoda</taxon>
        <taxon>Hexapoda</taxon>
        <taxon>Insecta</taxon>
        <taxon>Pterygota</taxon>
        <taxon>Neoptera</taxon>
        <taxon>Paraneoptera</taxon>
        <taxon>Hemiptera</taxon>
        <taxon>Sternorrhyncha</taxon>
        <taxon>Aphidomorpha</taxon>
        <taxon>Aphidoidea</taxon>
        <taxon>Aphididae</taxon>
        <taxon>Lachninae</taxon>
        <taxon>Cinara</taxon>
    </lineage>
</organism>
<name>A0A5E4N2Z3_9HEMI</name>